<dbReference type="InterPro" id="IPR018911">
    <property type="entry name" value="Gmad2_Ig-like_dom"/>
</dbReference>
<dbReference type="Pfam" id="PF10648">
    <property type="entry name" value="Gmad2"/>
    <property type="match status" value="1"/>
</dbReference>
<feature type="chain" id="PRO_5039013173" description="GerMN domain-containing protein" evidence="2">
    <location>
        <begin position="28"/>
        <end position="310"/>
    </location>
</feature>
<dbReference type="InterPro" id="IPR019606">
    <property type="entry name" value="GerMN"/>
</dbReference>
<feature type="signal peptide" evidence="2">
    <location>
        <begin position="1"/>
        <end position="27"/>
    </location>
</feature>
<feature type="region of interest" description="Disordered" evidence="1">
    <location>
        <begin position="284"/>
        <end position="310"/>
    </location>
</feature>
<organism evidence="5 6">
    <name type="scientific">Nocardioides currus</name>
    <dbReference type="NCBI Taxonomy" id="2133958"/>
    <lineage>
        <taxon>Bacteria</taxon>
        <taxon>Bacillati</taxon>
        <taxon>Actinomycetota</taxon>
        <taxon>Actinomycetes</taxon>
        <taxon>Propionibacteriales</taxon>
        <taxon>Nocardioidaceae</taxon>
        <taxon>Nocardioides</taxon>
    </lineage>
</organism>
<dbReference type="Pfam" id="PF10646">
    <property type="entry name" value="Germane"/>
    <property type="match status" value="1"/>
</dbReference>
<accession>A0A2R7YVL7</accession>
<gene>
    <name evidence="5" type="ORF">C7S10_14975</name>
</gene>
<keyword evidence="2" id="KW-0732">Signal</keyword>
<evidence type="ECO:0000259" key="4">
    <source>
        <dbReference type="Pfam" id="PF10648"/>
    </source>
</evidence>
<evidence type="ECO:0000256" key="1">
    <source>
        <dbReference type="SAM" id="MobiDB-lite"/>
    </source>
</evidence>
<dbReference type="RefSeq" id="WP_108345230.1">
    <property type="nucleotide sequence ID" value="NZ_PYXZ01000006.1"/>
</dbReference>
<reference evidence="5 6" key="1">
    <citation type="submission" date="2018-03" db="EMBL/GenBank/DDBJ databases">
        <authorList>
            <person name="Keele B.F."/>
        </authorList>
    </citation>
    <scope>NUCLEOTIDE SEQUENCE [LARGE SCALE GENOMIC DNA]</scope>
    <source>
        <strain evidence="5 6">IB-3</strain>
    </source>
</reference>
<proteinExistence type="predicted"/>
<feature type="region of interest" description="Disordered" evidence="1">
    <location>
        <begin position="28"/>
        <end position="83"/>
    </location>
</feature>
<name>A0A2R7YVL7_9ACTN</name>
<evidence type="ECO:0000313" key="5">
    <source>
        <dbReference type="EMBL" id="PUA80422.1"/>
    </source>
</evidence>
<dbReference type="Proteomes" id="UP000244867">
    <property type="component" value="Unassembled WGS sequence"/>
</dbReference>
<evidence type="ECO:0000256" key="2">
    <source>
        <dbReference type="SAM" id="SignalP"/>
    </source>
</evidence>
<feature type="compositionally biased region" description="Low complexity" evidence="1">
    <location>
        <begin position="47"/>
        <end position="61"/>
    </location>
</feature>
<evidence type="ECO:0008006" key="7">
    <source>
        <dbReference type="Google" id="ProtNLM"/>
    </source>
</evidence>
<feature type="domain" description="GerMN" evidence="3">
    <location>
        <begin position="76"/>
        <end position="188"/>
    </location>
</feature>
<evidence type="ECO:0000313" key="6">
    <source>
        <dbReference type="Proteomes" id="UP000244867"/>
    </source>
</evidence>
<dbReference type="AlphaFoldDB" id="A0A2R7YVL7"/>
<sequence>MTSPTRTSGRRLASALALGALALGATACSEEVPDRDQAPASSESKATDTTSESPSTEPSETPTDEGDTADDTVTVPVYFTGDTPQGPRLYREFRAVPSDNPLMEAAVLLTAGDTLDPDYRTEWPGAGFASIEVSDGLIVAELKDDGFTSRPDGMSKRDATLAVQQLVYTLQGVQQERVPVQVLLGGQPTSLFGLDTTEPFTAADALDVAALVNVTTPEQGSTVAGDTLEASGVASSFEANVPWEISIGDEVVLDGFATAEGWMDKLYPWETSIDVSSLEPGAYRFTARTDDPADGEGGGPTEDTKEFTLE</sequence>
<dbReference type="PROSITE" id="PS51257">
    <property type="entry name" value="PROKAR_LIPOPROTEIN"/>
    <property type="match status" value="1"/>
</dbReference>
<dbReference type="OrthoDB" id="4843507at2"/>
<protein>
    <recommendedName>
        <fullName evidence="7">GerMN domain-containing protein</fullName>
    </recommendedName>
</protein>
<dbReference type="EMBL" id="PYXZ01000006">
    <property type="protein sequence ID" value="PUA80422.1"/>
    <property type="molecule type" value="Genomic_DNA"/>
</dbReference>
<keyword evidence="6" id="KW-1185">Reference proteome</keyword>
<comment type="caution">
    <text evidence="5">The sequence shown here is derived from an EMBL/GenBank/DDBJ whole genome shotgun (WGS) entry which is preliminary data.</text>
</comment>
<evidence type="ECO:0000259" key="3">
    <source>
        <dbReference type="Pfam" id="PF10646"/>
    </source>
</evidence>
<feature type="domain" description="Bacterial spore germination immunoglobulin-like" evidence="4">
    <location>
        <begin position="212"/>
        <end position="296"/>
    </location>
</feature>